<keyword evidence="2" id="KW-1185">Reference proteome</keyword>
<accession>A0A3S1AXN7</accession>
<sequence>MDYLLANGKSAKKAGVSLTELSRKLFRTEGELARWQALRLAESYNRPQVQTGASQDPQSPIHQIRNNHHSLLDPTAASDADVTLAFVRDAFFHLLTDPIDREQHVRALLKIFAYPEPNLQRVKTGLADFKNIKLKKVFADAK</sequence>
<evidence type="ECO:0000313" key="2">
    <source>
        <dbReference type="Proteomes" id="UP000271974"/>
    </source>
</evidence>
<dbReference type="EMBL" id="RQTK01001290">
    <property type="protein sequence ID" value="RUS70992.1"/>
    <property type="molecule type" value="Genomic_DNA"/>
</dbReference>
<organism evidence="1 2">
    <name type="scientific">Elysia chlorotica</name>
    <name type="common">Eastern emerald elysia</name>
    <name type="synonym">Sea slug</name>
    <dbReference type="NCBI Taxonomy" id="188477"/>
    <lineage>
        <taxon>Eukaryota</taxon>
        <taxon>Metazoa</taxon>
        <taxon>Spiralia</taxon>
        <taxon>Lophotrochozoa</taxon>
        <taxon>Mollusca</taxon>
        <taxon>Gastropoda</taxon>
        <taxon>Heterobranchia</taxon>
        <taxon>Euthyneura</taxon>
        <taxon>Panpulmonata</taxon>
        <taxon>Sacoglossa</taxon>
        <taxon>Placobranchoidea</taxon>
        <taxon>Plakobranchidae</taxon>
        <taxon>Elysia</taxon>
    </lineage>
</organism>
<dbReference type="OrthoDB" id="5807119at2759"/>
<dbReference type="Proteomes" id="UP000271974">
    <property type="component" value="Unassembled WGS sequence"/>
</dbReference>
<dbReference type="AlphaFoldDB" id="A0A3S1AXN7"/>
<evidence type="ECO:0000313" key="1">
    <source>
        <dbReference type="EMBL" id="RUS70992.1"/>
    </source>
</evidence>
<name>A0A3S1AXN7_ELYCH</name>
<proteinExistence type="predicted"/>
<gene>
    <name evidence="1" type="ORF">EGW08_021242</name>
</gene>
<comment type="caution">
    <text evidence="1">The sequence shown here is derived from an EMBL/GenBank/DDBJ whole genome shotgun (WGS) entry which is preliminary data.</text>
</comment>
<protein>
    <submittedName>
        <fullName evidence="1">Uncharacterized protein</fullName>
    </submittedName>
</protein>
<reference evidence="1 2" key="1">
    <citation type="submission" date="2019-01" db="EMBL/GenBank/DDBJ databases">
        <title>A draft genome assembly of the solar-powered sea slug Elysia chlorotica.</title>
        <authorList>
            <person name="Cai H."/>
            <person name="Li Q."/>
            <person name="Fang X."/>
            <person name="Li J."/>
            <person name="Curtis N.E."/>
            <person name="Altenburger A."/>
            <person name="Shibata T."/>
            <person name="Feng M."/>
            <person name="Maeda T."/>
            <person name="Schwartz J.A."/>
            <person name="Shigenobu S."/>
            <person name="Lundholm N."/>
            <person name="Nishiyama T."/>
            <person name="Yang H."/>
            <person name="Hasebe M."/>
            <person name="Li S."/>
            <person name="Pierce S.K."/>
            <person name="Wang J."/>
        </authorList>
    </citation>
    <scope>NUCLEOTIDE SEQUENCE [LARGE SCALE GENOMIC DNA]</scope>
    <source>
        <strain evidence="1">EC2010</strain>
        <tissue evidence="1">Whole organism of an adult</tissue>
    </source>
</reference>